<name>A0A166VH27_9AGAM</name>
<dbReference type="EMBL" id="KV417485">
    <property type="protein sequence ID" value="KZP32720.1"/>
    <property type="molecule type" value="Genomic_DNA"/>
</dbReference>
<proteinExistence type="predicted"/>
<sequence>MPAPETYLPMGKTLGHVNLMADTFIANAKADDLRAITRSLLATGTPHLASAFANAARSRLCQTNARAPPNSSSLFAMRSCDDCVIPTPLVKEALCRARTLYGAGMGLASLGVLEPIVRGTIGVRWEEPGELSDVLAVVDADISQAIQV</sequence>
<organism evidence="1 2">
    <name type="scientific">Athelia psychrophila</name>
    <dbReference type="NCBI Taxonomy" id="1759441"/>
    <lineage>
        <taxon>Eukaryota</taxon>
        <taxon>Fungi</taxon>
        <taxon>Dikarya</taxon>
        <taxon>Basidiomycota</taxon>
        <taxon>Agaricomycotina</taxon>
        <taxon>Agaricomycetes</taxon>
        <taxon>Agaricomycetidae</taxon>
        <taxon>Atheliales</taxon>
        <taxon>Atheliaceae</taxon>
        <taxon>Athelia</taxon>
    </lineage>
</organism>
<gene>
    <name evidence="1" type="ORF">FIBSPDRAFT_848501</name>
</gene>
<keyword evidence="2" id="KW-1185">Reference proteome</keyword>
<dbReference type="AlphaFoldDB" id="A0A166VH27"/>
<accession>A0A166VH27</accession>
<dbReference type="Proteomes" id="UP000076532">
    <property type="component" value="Unassembled WGS sequence"/>
</dbReference>
<protein>
    <submittedName>
        <fullName evidence="1">Uncharacterized protein</fullName>
    </submittedName>
</protein>
<reference evidence="1 2" key="1">
    <citation type="journal article" date="2016" name="Mol. Biol. Evol.">
        <title>Comparative Genomics of Early-Diverging Mushroom-Forming Fungi Provides Insights into the Origins of Lignocellulose Decay Capabilities.</title>
        <authorList>
            <person name="Nagy L.G."/>
            <person name="Riley R."/>
            <person name="Tritt A."/>
            <person name="Adam C."/>
            <person name="Daum C."/>
            <person name="Floudas D."/>
            <person name="Sun H."/>
            <person name="Yadav J.S."/>
            <person name="Pangilinan J."/>
            <person name="Larsson K.H."/>
            <person name="Matsuura K."/>
            <person name="Barry K."/>
            <person name="Labutti K."/>
            <person name="Kuo R."/>
            <person name="Ohm R.A."/>
            <person name="Bhattacharya S.S."/>
            <person name="Shirouzu T."/>
            <person name="Yoshinaga Y."/>
            <person name="Martin F.M."/>
            <person name="Grigoriev I.V."/>
            <person name="Hibbett D.S."/>
        </authorList>
    </citation>
    <scope>NUCLEOTIDE SEQUENCE [LARGE SCALE GENOMIC DNA]</scope>
    <source>
        <strain evidence="1 2">CBS 109695</strain>
    </source>
</reference>
<dbReference type="OrthoDB" id="3219836at2759"/>
<feature type="non-terminal residue" evidence="1">
    <location>
        <position position="148"/>
    </location>
</feature>
<evidence type="ECO:0000313" key="1">
    <source>
        <dbReference type="EMBL" id="KZP32720.1"/>
    </source>
</evidence>
<dbReference type="STRING" id="436010.A0A166VH27"/>
<evidence type="ECO:0000313" key="2">
    <source>
        <dbReference type="Proteomes" id="UP000076532"/>
    </source>
</evidence>